<sequence>MLKFPPNASADSNSLDNNSLDSNAPDLSRRGFIIGMAGAGLTFAFARSPLSLADPIESASQILAEGAFEPTIWYQVQKDGQVVVNIAKAEMGQHIGTALARIVADELEADWEQVTLNYVDSDPKWGMMVTGGSWSVWQSYLPLSQAGAAGRIALIEEGARQMGVSPDQCRARSGRVIAGDQSISYAELVRSGNISRSFSEDELKKMPIKPASQRRLIGGPAQALDIPDKTDGKALYGLDAKVEGMVYGRPLVPPTRYGASVKKLDDSAAREIPGYQKTLILEDPSETVPGWAVAIADSFHAANMAAQKIKVDWAPGETADIDEAAILERGRELIESRDAGVVVVNDGDVEKAFAEADSALDAEYITHSALHFQMEPVNALAREKDGIWEIHTGNQWQSLILPTLAKALGVPQEKVVMKTYMLGGGFGRRLNGDYAVPAALAAKALGRPVKLVLTREDDIRFDSLRSPSVQRMRMAFDGDNNVTGMEHHATAGWPTQVMVPDFLAEGISGGKYDPFAIQGALHWYTVGGNRLRAISNDLANETFRPGWLRSVGSGWVNWALESFMDEAAHKVGQDPIEFRLEKLKAEGKNAGSAPNAVGGASRQANVLRRVREISDWSSEMPADTGLGVATTYGQERNMPTWTACVARVRVDRTTGRPTVEKITLVTDAGTVVHPDGARAQVEGAALWGISLALHEGTRFENGQVVDTNLNTYTPLRMRDVPEIEMEFVESTETPVGLGEPATTVVGPAIGNAIFAAVGVRMRTLPIRADDLLRALQGESPTPEQ</sequence>
<dbReference type="Pfam" id="PF20256">
    <property type="entry name" value="MoCoBD_2"/>
    <property type="match status" value="2"/>
</dbReference>
<dbReference type="InterPro" id="IPR046867">
    <property type="entry name" value="AldOxase/xan_DH_MoCoBD2"/>
</dbReference>
<keyword evidence="4" id="KW-1185">Reference proteome</keyword>
<comment type="caution">
    <text evidence="3">The sequence shown here is derived from an EMBL/GenBank/DDBJ whole genome shotgun (WGS) entry which is preliminary data.</text>
</comment>
<dbReference type="PIRSF" id="PIRSF036389">
    <property type="entry name" value="IOR_B"/>
    <property type="match status" value="1"/>
</dbReference>
<dbReference type="PANTHER" id="PTHR47495:SF2">
    <property type="entry name" value="ALDEHYDE DEHYDROGENASE"/>
    <property type="match status" value="1"/>
</dbReference>
<evidence type="ECO:0000313" key="4">
    <source>
        <dbReference type="Proteomes" id="UP001597264"/>
    </source>
</evidence>
<reference evidence="4" key="1">
    <citation type="journal article" date="2019" name="Int. J. Syst. Evol. Microbiol.">
        <title>The Global Catalogue of Microorganisms (GCM) 10K type strain sequencing project: providing services to taxonomists for standard genome sequencing and annotation.</title>
        <authorList>
            <consortium name="The Broad Institute Genomics Platform"/>
            <consortium name="The Broad Institute Genome Sequencing Center for Infectious Disease"/>
            <person name="Wu L."/>
            <person name="Ma J."/>
        </authorList>
    </citation>
    <scope>NUCLEOTIDE SEQUENCE [LARGE SCALE GENOMIC DNA]</scope>
    <source>
        <strain evidence="4">CCUG 54356</strain>
    </source>
</reference>
<dbReference type="EMBL" id="JBHTLR010000005">
    <property type="protein sequence ID" value="MFD1215882.1"/>
    <property type="molecule type" value="Genomic_DNA"/>
</dbReference>
<dbReference type="PROSITE" id="PS51318">
    <property type="entry name" value="TAT"/>
    <property type="match status" value="1"/>
</dbReference>
<dbReference type="SMART" id="SM01008">
    <property type="entry name" value="Ald_Xan_dh_C"/>
    <property type="match status" value="1"/>
</dbReference>
<dbReference type="Proteomes" id="UP001597264">
    <property type="component" value="Unassembled WGS sequence"/>
</dbReference>
<dbReference type="InterPro" id="IPR008274">
    <property type="entry name" value="AldOxase/xan_DH_MoCoBD1"/>
</dbReference>
<evidence type="ECO:0000259" key="2">
    <source>
        <dbReference type="SMART" id="SM01008"/>
    </source>
</evidence>
<dbReference type="InterPro" id="IPR006311">
    <property type="entry name" value="TAT_signal"/>
</dbReference>
<gene>
    <name evidence="3" type="ORF">ACFQ2X_04665</name>
</gene>
<accession>A0ABW3U629</accession>
<dbReference type="Gene3D" id="3.30.365.10">
    <property type="entry name" value="Aldehyde oxidase/xanthine dehydrogenase, molybdopterin binding domain"/>
    <property type="match status" value="4"/>
</dbReference>
<organism evidence="3 4">
    <name type="scientific">Microbulbifer celer</name>
    <dbReference type="NCBI Taxonomy" id="435905"/>
    <lineage>
        <taxon>Bacteria</taxon>
        <taxon>Pseudomonadati</taxon>
        <taxon>Pseudomonadota</taxon>
        <taxon>Gammaproteobacteria</taxon>
        <taxon>Cellvibrionales</taxon>
        <taxon>Microbulbiferaceae</taxon>
        <taxon>Microbulbifer</taxon>
    </lineage>
</organism>
<dbReference type="Gene3D" id="3.90.1170.50">
    <property type="entry name" value="Aldehyde oxidase/xanthine dehydrogenase, a/b hammerhead"/>
    <property type="match status" value="1"/>
</dbReference>
<dbReference type="Pfam" id="PF02738">
    <property type="entry name" value="MoCoBD_1"/>
    <property type="match status" value="1"/>
</dbReference>
<proteinExistence type="predicted"/>
<dbReference type="InterPro" id="IPR037165">
    <property type="entry name" value="AldOxase/xan_DH_Mopterin-bd_sf"/>
</dbReference>
<dbReference type="InterPro" id="IPR052516">
    <property type="entry name" value="N-heterocyclic_Hydroxylase"/>
</dbReference>
<name>A0ABW3U629_9GAMM</name>
<dbReference type="SUPFAM" id="SSF54665">
    <property type="entry name" value="CO dehydrogenase molybdoprotein N-domain-like"/>
    <property type="match status" value="1"/>
</dbReference>
<dbReference type="InterPro" id="IPR036856">
    <property type="entry name" value="Ald_Oxase/Xan_DH_a/b_sf"/>
</dbReference>
<evidence type="ECO:0000313" key="3">
    <source>
        <dbReference type="EMBL" id="MFD1215882.1"/>
    </source>
</evidence>
<dbReference type="RefSeq" id="WP_230436322.1">
    <property type="nucleotide sequence ID" value="NZ_CP087715.1"/>
</dbReference>
<feature type="domain" description="Aldehyde oxidase/xanthine dehydrogenase a/b hammerhead" evidence="2">
    <location>
        <begin position="231"/>
        <end position="317"/>
    </location>
</feature>
<dbReference type="InterPro" id="IPR012368">
    <property type="entry name" value="OxRdtase_Mopterin-bd_su_IorB"/>
</dbReference>
<feature type="region of interest" description="Disordered" evidence="1">
    <location>
        <begin position="1"/>
        <end position="22"/>
    </location>
</feature>
<dbReference type="SUPFAM" id="SSF56003">
    <property type="entry name" value="Molybdenum cofactor-binding domain"/>
    <property type="match status" value="2"/>
</dbReference>
<protein>
    <submittedName>
        <fullName evidence="3">Molybdopterin cofactor-binding domain-containing protein</fullName>
    </submittedName>
</protein>
<evidence type="ECO:0000256" key="1">
    <source>
        <dbReference type="SAM" id="MobiDB-lite"/>
    </source>
</evidence>
<dbReference type="PANTHER" id="PTHR47495">
    <property type="entry name" value="ALDEHYDE DEHYDROGENASE"/>
    <property type="match status" value="1"/>
</dbReference>
<dbReference type="InterPro" id="IPR000674">
    <property type="entry name" value="Ald_Oxase/Xan_DH_a/b"/>
</dbReference>